<reference evidence="9" key="1">
    <citation type="submission" date="2023-03" db="EMBL/GenBank/DDBJ databases">
        <title>Chromosome-scale reference genome and RAD-based genetic map of yellow starthistle (Centaurea solstitialis) reveal putative structural variation and QTLs associated with invader traits.</title>
        <authorList>
            <person name="Reatini B."/>
            <person name="Cang F.A."/>
            <person name="Jiang Q."/>
            <person name="Mckibben M.T.W."/>
            <person name="Barker M.S."/>
            <person name="Rieseberg L.H."/>
            <person name="Dlugosch K.M."/>
        </authorList>
    </citation>
    <scope>NUCLEOTIDE SEQUENCE</scope>
    <source>
        <strain evidence="9">CAN-66</strain>
        <tissue evidence="9">Leaf</tissue>
    </source>
</reference>
<dbReference type="Gene3D" id="1.25.40.10">
    <property type="entry name" value="Tetratricopeptide repeat domain"/>
    <property type="match status" value="2"/>
</dbReference>
<name>A0AA38WIZ3_9ASTR</name>
<dbReference type="InterPro" id="IPR044961">
    <property type="entry name" value="MS5/SDI1"/>
</dbReference>
<dbReference type="InterPro" id="IPR019734">
    <property type="entry name" value="TPR_rpt"/>
</dbReference>
<feature type="region of interest" description="Disordered" evidence="8">
    <location>
        <begin position="346"/>
        <end position="389"/>
    </location>
</feature>
<evidence type="ECO:0000313" key="10">
    <source>
        <dbReference type="Proteomes" id="UP001172457"/>
    </source>
</evidence>
<dbReference type="PANTHER" id="PTHR36326:SF4">
    <property type="entry name" value="PROTEIN POLLENLESS 3-LIKE 1"/>
    <property type="match status" value="1"/>
</dbReference>
<evidence type="ECO:0000313" key="9">
    <source>
        <dbReference type="EMBL" id="KAJ9550176.1"/>
    </source>
</evidence>
<evidence type="ECO:0000256" key="4">
    <source>
        <dbReference type="ARBA" id="ARBA00023054"/>
    </source>
</evidence>
<evidence type="ECO:0000256" key="6">
    <source>
        <dbReference type="ARBA" id="ARBA00025750"/>
    </source>
</evidence>
<keyword evidence="4" id="KW-0175">Coiled coil</keyword>
<evidence type="ECO:0000256" key="8">
    <source>
        <dbReference type="SAM" id="MobiDB-lite"/>
    </source>
</evidence>
<dbReference type="PANTHER" id="PTHR36326">
    <property type="entry name" value="PROTEIN POLLENLESS 3-LIKE 2"/>
    <property type="match status" value="1"/>
</dbReference>
<organism evidence="9 10">
    <name type="scientific">Centaurea solstitialis</name>
    <name type="common">yellow star-thistle</name>
    <dbReference type="NCBI Taxonomy" id="347529"/>
    <lineage>
        <taxon>Eukaryota</taxon>
        <taxon>Viridiplantae</taxon>
        <taxon>Streptophyta</taxon>
        <taxon>Embryophyta</taxon>
        <taxon>Tracheophyta</taxon>
        <taxon>Spermatophyta</taxon>
        <taxon>Magnoliopsida</taxon>
        <taxon>eudicotyledons</taxon>
        <taxon>Gunneridae</taxon>
        <taxon>Pentapetalae</taxon>
        <taxon>asterids</taxon>
        <taxon>campanulids</taxon>
        <taxon>Asterales</taxon>
        <taxon>Asteraceae</taxon>
        <taxon>Carduoideae</taxon>
        <taxon>Cardueae</taxon>
        <taxon>Centaureinae</taxon>
        <taxon>Centaurea</taxon>
    </lineage>
</organism>
<feature type="compositionally biased region" description="Polar residues" evidence="8">
    <location>
        <begin position="1"/>
        <end position="12"/>
    </location>
</feature>
<evidence type="ECO:0000256" key="2">
    <source>
        <dbReference type="ARBA" id="ARBA00022737"/>
    </source>
</evidence>
<dbReference type="AlphaFoldDB" id="A0AA38WIZ3"/>
<dbReference type="PROSITE" id="PS50005">
    <property type="entry name" value="TPR"/>
    <property type="match status" value="1"/>
</dbReference>
<evidence type="ECO:0000256" key="7">
    <source>
        <dbReference type="PROSITE-ProRule" id="PRU00339"/>
    </source>
</evidence>
<dbReference type="EMBL" id="JARYMX010000004">
    <property type="protein sequence ID" value="KAJ9550176.1"/>
    <property type="molecule type" value="Genomic_DNA"/>
</dbReference>
<comment type="similarity">
    <text evidence="6">Belongs to the MS5 protein family.</text>
</comment>
<dbReference type="InterPro" id="IPR011990">
    <property type="entry name" value="TPR-like_helical_dom_sf"/>
</dbReference>
<keyword evidence="2" id="KW-0677">Repeat</keyword>
<comment type="caution">
    <text evidence="9">The sequence shown here is derived from an EMBL/GenBank/DDBJ whole genome shotgun (WGS) entry which is preliminary data.</text>
</comment>
<comment type="subcellular location">
    <subcellularLocation>
        <location evidence="1">Nucleus</location>
    </subcellularLocation>
</comment>
<dbReference type="Proteomes" id="UP001172457">
    <property type="component" value="Chromosome 4"/>
</dbReference>
<proteinExistence type="inferred from homology"/>
<keyword evidence="5" id="KW-0539">Nucleus</keyword>
<dbReference type="SUPFAM" id="SSF48452">
    <property type="entry name" value="TPR-like"/>
    <property type="match status" value="1"/>
</dbReference>
<keyword evidence="10" id="KW-1185">Reference proteome</keyword>
<keyword evidence="3 7" id="KW-0802">TPR repeat</keyword>
<sequence length="589" mass="66916">MWTNKDYTNSNPRGFPFSTPPPEKRRTTTSMYSSPPYNPNLRQRPLPSSDKKWTPPPPPTPPNNPNATTITNTNNHLFHIIHKVPSGDSPYVRAKHVQLVDNNPTKAVSMFWAAINMGDRVDSALKDMAVVMKQLNRSDEAIEAIKSFRHLCPPDAQESLDNILLELYKRSGRIQEQIELLQAKLKYIEESTPTLGNRTKLARSQGKKIQITTGQEYSRLLGNLAWAHLQQDDYKLAEEIYRKALSLEPDKNKRCNLAICLMYMDKMTEAKFLLSTIKDSNRREMEDESYVKSYERAIQVMNELEAEKRCNTAQKTSFSSFLSRNKETDSIDKLAKKGTDSVDKLAKKGYRSDPDSGFRKSSFGSPSPICGTPRVPFTQPRRREWERPDSGGGCFRRLHFGQAAEIVKRKPLEDCSLEAKLPSPGREMSVIPLSQEPKEARNCKKSWADMVEEDEQILLKSNWNGGDGEYDDENEQILLESSGDCWKNDEEYGDENEDCNVRSEKSECLQDGYQTQPGTATNHEIAKRRLSFENGVRQDSNEDENYWCPSPGQKEMADFNGGFSARKARLQVFQDIVLSADKRGGGGLE</sequence>
<feature type="repeat" description="TPR" evidence="7">
    <location>
        <begin position="218"/>
        <end position="251"/>
    </location>
</feature>
<evidence type="ECO:0000256" key="1">
    <source>
        <dbReference type="ARBA" id="ARBA00004123"/>
    </source>
</evidence>
<evidence type="ECO:0000256" key="3">
    <source>
        <dbReference type="ARBA" id="ARBA00022803"/>
    </source>
</evidence>
<protein>
    <submittedName>
        <fullName evidence="9">Uncharacterized protein</fullName>
    </submittedName>
</protein>
<feature type="compositionally biased region" description="Pro residues" evidence="8">
    <location>
        <begin position="54"/>
        <end position="64"/>
    </location>
</feature>
<feature type="region of interest" description="Disordered" evidence="8">
    <location>
        <begin position="1"/>
        <end position="69"/>
    </location>
</feature>
<dbReference type="GO" id="GO:0005634">
    <property type="term" value="C:nucleus"/>
    <property type="evidence" value="ECO:0007669"/>
    <property type="project" value="UniProtKB-SubCell"/>
</dbReference>
<feature type="compositionally biased region" description="Basic and acidic residues" evidence="8">
    <location>
        <begin position="346"/>
        <end position="358"/>
    </location>
</feature>
<evidence type="ECO:0000256" key="5">
    <source>
        <dbReference type="ARBA" id="ARBA00023242"/>
    </source>
</evidence>
<dbReference type="SMART" id="SM00028">
    <property type="entry name" value="TPR"/>
    <property type="match status" value="1"/>
</dbReference>
<gene>
    <name evidence="9" type="ORF">OSB04_014221</name>
</gene>
<accession>A0AA38WIZ3</accession>
<dbReference type="Pfam" id="PF13181">
    <property type="entry name" value="TPR_8"/>
    <property type="match status" value="1"/>
</dbReference>